<dbReference type="KEGG" id="ppd:Ppro_0936"/>
<dbReference type="Proteomes" id="UP000006732">
    <property type="component" value="Chromosome"/>
</dbReference>
<feature type="transmembrane region" description="Helical" evidence="1">
    <location>
        <begin position="6"/>
        <end position="21"/>
    </location>
</feature>
<keyword evidence="1" id="KW-0812">Transmembrane</keyword>
<dbReference type="HOGENOM" id="CLU_2194462_0_0_7"/>
<name>A1AMJ5_PELPD</name>
<proteinExistence type="predicted"/>
<protein>
    <submittedName>
        <fullName evidence="2">Uncharacterized protein</fullName>
    </submittedName>
</protein>
<gene>
    <name evidence="2" type="ordered locus">Ppro_0936</name>
</gene>
<reference evidence="2 3" key="1">
    <citation type="submission" date="2006-10" db="EMBL/GenBank/DDBJ databases">
        <title>Complete sequence of chromosome of Pelobacter propionicus DSM 2379.</title>
        <authorList>
            <consortium name="US DOE Joint Genome Institute"/>
            <person name="Copeland A."/>
            <person name="Lucas S."/>
            <person name="Lapidus A."/>
            <person name="Barry K."/>
            <person name="Detter J.C."/>
            <person name="Glavina del Rio T."/>
            <person name="Hammon N."/>
            <person name="Israni S."/>
            <person name="Dalin E."/>
            <person name="Tice H."/>
            <person name="Pitluck S."/>
            <person name="Saunders E."/>
            <person name="Brettin T."/>
            <person name="Bruce D."/>
            <person name="Han C."/>
            <person name="Tapia R."/>
            <person name="Schmutz J."/>
            <person name="Larimer F."/>
            <person name="Land M."/>
            <person name="Hauser L."/>
            <person name="Kyrpides N."/>
            <person name="Kim E."/>
            <person name="Lovley D."/>
            <person name="Richardson P."/>
        </authorList>
    </citation>
    <scope>NUCLEOTIDE SEQUENCE [LARGE SCALE GENOMIC DNA]</scope>
    <source>
        <strain evidence="3">DSM 2379 / NBRC 103807 / OttBd1</strain>
    </source>
</reference>
<dbReference type="STRING" id="338966.Ppro_0936"/>
<dbReference type="RefSeq" id="WP_011734874.1">
    <property type="nucleotide sequence ID" value="NC_008609.1"/>
</dbReference>
<keyword evidence="1" id="KW-1133">Transmembrane helix</keyword>
<keyword evidence="3" id="KW-1185">Reference proteome</keyword>
<organism evidence="2 3">
    <name type="scientific">Pelobacter propionicus (strain DSM 2379 / NBRC 103807 / OttBd1)</name>
    <dbReference type="NCBI Taxonomy" id="338966"/>
    <lineage>
        <taxon>Bacteria</taxon>
        <taxon>Pseudomonadati</taxon>
        <taxon>Thermodesulfobacteriota</taxon>
        <taxon>Desulfuromonadia</taxon>
        <taxon>Desulfuromonadales</taxon>
        <taxon>Desulfuromonadaceae</taxon>
        <taxon>Pelobacter</taxon>
    </lineage>
</organism>
<evidence type="ECO:0000256" key="1">
    <source>
        <dbReference type="SAM" id="Phobius"/>
    </source>
</evidence>
<feature type="transmembrane region" description="Helical" evidence="1">
    <location>
        <begin position="28"/>
        <end position="52"/>
    </location>
</feature>
<evidence type="ECO:0000313" key="3">
    <source>
        <dbReference type="Proteomes" id="UP000006732"/>
    </source>
</evidence>
<accession>A1AMJ5</accession>
<dbReference type="EMBL" id="CP000482">
    <property type="protein sequence ID" value="ABK98565.1"/>
    <property type="molecule type" value="Genomic_DNA"/>
</dbReference>
<sequence length="108" mass="11767">MTNYVAYIPVCLAVIGVAWVSRKIKPIILQVFIAFIASIAISIFLACIPEWVHSSTPGENAFSWTLVLAATYAIVAVPVSFVATIVFNLLQRRDQRSNNKQGNSGGNL</sequence>
<evidence type="ECO:0000313" key="2">
    <source>
        <dbReference type="EMBL" id="ABK98565.1"/>
    </source>
</evidence>
<feature type="transmembrane region" description="Helical" evidence="1">
    <location>
        <begin position="64"/>
        <end position="90"/>
    </location>
</feature>
<keyword evidence="1" id="KW-0472">Membrane</keyword>
<dbReference type="AlphaFoldDB" id="A1AMJ5"/>